<dbReference type="Proteomes" id="UP000306037">
    <property type="component" value="Unassembled WGS sequence"/>
</dbReference>
<dbReference type="Gene3D" id="3.30.2140.20">
    <property type="match status" value="1"/>
</dbReference>
<gene>
    <name evidence="4" type="ORF">FC694_16905</name>
</gene>
<evidence type="ECO:0000313" key="5">
    <source>
        <dbReference type="Proteomes" id="UP000306037"/>
    </source>
</evidence>
<dbReference type="RefSeq" id="WP_137052526.1">
    <property type="nucleotide sequence ID" value="NZ_SZOM01000135.1"/>
</dbReference>
<evidence type="ECO:0000256" key="3">
    <source>
        <dbReference type="RuleBase" id="RU003452"/>
    </source>
</evidence>
<sequence>MMTNLQKEFFKRLKIPAKEIIFNDLDEILLKMGLILPYENLDIMAGTIKNISKNNLVEKLLIQKRGGLCYELNSLLYYFLIDCGFQVYKVAGTVYDLYDNKWKPDDGHVILILNHNHKDYVIDAGFASHLPLHPVPFNGEVISSQTGEYRIRKRTTRKGTHILEMRKGANGESTNFLQSEPSHEWKIGYAFTLDPIDEKKVNNIQKVIVEHKESPFNKGAITCKLTDYGHVSLT</sequence>
<evidence type="ECO:0000256" key="2">
    <source>
        <dbReference type="ARBA" id="ARBA00022679"/>
    </source>
</evidence>
<proteinExistence type="inferred from homology"/>
<dbReference type="InterPro" id="IPR053710">
    <property type="entry name" value="Arylamine_NAT_domain_sf"/>
</dbReference>
<evidence type="ECO:0000313" key="4">
    <source>
        <dbReference type="EMBL" id="TKH14624.1"/>
    </source>
</evidence>
<dbReference type="PANTHER" id="PTHR11786">
    <property type="entry name" value="N-HYDROXYARYLAMINE O-ACETYLTRANSFERASE"/>
    <property type="match status" value="1"/>
</dbReference>
<dbReference type="Pfam" id="PF00797">
    <property type="entry name" value="Acetyltransf_2"/>
    <property type="match status" value="1"/>
</dbReference>
<feature type="non-terminal residue" evidence="4">
    <location>
        <position position="234"/>
    </location>
</feature>
<name>A0A4U2MTJ0_9BACI</name>
<dbReference type="GO" id="GO:0016407">
    <property type="term" value="F:acetyltransferase activity"/>
    <property type="evidence" value="ECO:0007669"/>
    <property type="project" value="InterPro"/>
</dbReference>
<reference evidence="4 5" key="1">
    <citation type="journal article" date="2019" name="Environ. Microbiol.">
        <title>An active ?-lactamase is a part of an orchestrated cell wall stress resistance network of Bacillus subtilis and related rhizosphere species.</title>
        <authorList>
            <person name="Bucher T."/>
            <person name="Keren-Paz A."/>
            <person name="Hausser J."/>
            <person name="Olender T."/>
            <person name="Cytryn E."/>
            <person name="Kolodkin-Gal I."/>
        </authorList>
    </citation>
    <scope>NUCLEOTIDE SEQUENCE [LARGE SCALE GENOMIC DNA]</scope>
    <source>
        <strain evidence="4 5">I71</strain>
    </source>
</reference>
<dbReference type="FunFam" id="3.30.2140.20:FF:000002">
    <property type="entry name" value="Arylamine N-acetyltransferase"/>
    <property type="match status" value="1"/>
</dbReference>
<comment type="similarity">
    <text evidence="1 3">Belongs to the arylamine N-acetyltransferase family.</text>
</comment>
<comment type="caution">
    <text evidence="4">The sequence shown here is derived from an EMBL/GenBank/DDBJ whole genome shotgun (WGS) entry which is preliminary data.</text>
</comment>
<dbReference type="PRINTS" id="PR01543">
    <property type="entry name" value="ANATRNSFRASE"/>
</dbReference>
<evidence type="ECO:0000256" key="1">
    <source>
        <dbReference type="ARBA" id="ARBA00006547"/>
    </source>
</evidence>
<protein>
    <submittedName>
        <fullName evidence="4">Arylamine N-acetyltransferase</fullName>
    </submittedName>
</protein>
<dbReference type="InterPro" id="IPR038765">
    <property type="entry name" value="Papain-like_cys_pep_sf"/>
</dbReference>
<dbReference type="AlphaFoldDB" id="A0A4U2MTJ0"/>
<dbReference type="EMBL" id="SZOM01000135">
    <property type="protein sequence ID" value="TKH14624.1"/>
    <property type="molecule type" value="Genomic_DNA"/>
</dbReference>
<dbReference type="PANTHER" id="PTHR11786:SF0">
    <property type="entry name" value="ARYLAMINE N-ACETYLTRANSFERASE 4-RELATED"/>
    <property type="match status" value="1"/>
</dbReference>
<organism evidence="4 5">
    <name type="scientific">Bacillus wiedmannii</name>
    <dbReference type="NCBI Taxonomy" id="1890302"/>
    <lineage>
        <taxon>Bacteria</taxon>
        <taxon>Bacillati</taxon>
        <taxon>Bacillota</taxon>
        <taxon>Bacilli</taxon>
        <taxon>Bacillales</taxon>
        <taxon>Bacillaceae</taxon>
        <taxon>Bacillus</taxon>
        <taxon>Bacillus cereus group</taxon>
    </lineage>
</organism>
<dbReference type="SUPFAM" id="SSF54001">
    <property type="entry name" value="Cysteine proteinases"/>
    <property type="match status" value="1"/>
</dbReference>
<keyword evidence="2 4" id="KW-0808">Transferase</keyword>
<dbReference type="InterPro" id="IPR001447">
    <property type="entry name" value="Arylamine_N-AcTrfase"/>
</dbReference>
<accession>A0A4U2MTJ0</accession>